<sequence length="391" mass="41844">MGAVSQAPAAAAHGGSAAGGEGGAHARAGTRARGRGGCQHPRARVRQSLRRPQVGRRDAGSPASAPALGHKGRAQPLPVPVRSRHRRRVSLHPRARPRQGIRRQHARATGAAAQPLGRAHDLDGNPGGQGRRALREQDERGVRGRGLRGRADGTQPDRDGALQQPGLLARARLRGAEPSAGRRGHDRDRARGAGWASPRADRGRQRGRARVPPGDAARDRARASRPAPARRARPDQALRQTQASRQPGRQHPAGARGHPHRQARAGRQRGEGPHPAADLVERRDLARVRVCDALALAHARAAARELQQVCVPRAQPVLGAQGSRVLHPGDRAVPGQQARQDLLGSLPARRGSARRPRALGLWPAQHPRAAAAGRPRPRSARPRIARRQRPL</sequence>
<feature type="compositionally biased region" description="Low complexity" evidence="1">
    <location>
        <begin position="224"/>
        <end position="239"/>
    </location>
</feature>
<protein>
    <submittedName>
        <fullName evidence="2">Uncharacterized protein</fullName>
    </submittedName>
</protein>
<proteinExistence type="predicted"/>
<feature type="compositionally biased region" description="Basic residues" evidence="1">
    <location>
        <begin position="375"/>
        <end position="391"/>
    </location>
</feature>
<feature type="compositionally biased region" description="Low complexity" evidence="1">
    <location>
        <begin position="358"/>
        <end position="374"/>
    </location>
</feature>
<evidence type="ECO:0000256" key="1">
    <source>
        <dbReference type="SAM" id="MobiDB-lite"/>
    </source>
</evidence>
<evidence type="ECO:0000313" key="2">
    <source>
        <dbReference type="EMBL" id="KIG12247.1"/>
    </source>
</evidence>
<organism evidence="2 3">
    <name type="scientific">Enhygromyxa salina</name>
    <dbReference type="NCBI Taxonomy" id="215803"/>
    <lineage>
        <taxon>Bacteria</taxon>
        <taxon>Pseudomonadati</taxon>
        <taxon>Myxococcota</taxon>
        <taxon>Polyangia</taxon>
        <taxon>Nannocystales</taxon>
        <taxon>Nannocystaceae</taxon>
        <taxon>Enhygromyxa</taxon>
    </lineage>
</organism>
<evidence type="ECO:0000313" key="3">
    <source>
        <dbReference type="Proteomes" id="UP000031599"/>
    </source>
</evidence>
<feature type="compositionally biased region" description="Low complexity" evidence="1">
    <location>
        <begin position="1"/>
        <end position="15"/>
    </location>
</feature>
<feature type="compositionally biased region" description="Basic residues" evidence="1">
    <location>
        <begin position="82"/>
        <end position="106"/>
    </location>
</feature>
<feature type="compositionally biased region" description="Basic and acidic residues" evidence="1">
    <location>
        <begin position="133"/>
        <end position="142"/>
    </location>
</feature>
<dbReference type="Proteomes" id="UP000031599">
    <property type="component" value="Unassembled WGS sequence"/>
</dbReference>
<name>A0A0C2CWM6_9BACT</name>
<feature type="compositionally biased region" description="Basic residues" evidence="1">
    <location>
        <begin position="257"/>
        <end position="267"/>
    </location>
</feature>
<dbReference type="EMBL" id="JMCC02000141">
    <property type="protein sequence ID" value="KIG12247.1"/>
    <property type="molecule type" value="Genomic_DNA"/>
</dbReference>
<gene>
    <name evidence="2" type="ORF">DB30_01754</name>
</gene>
<feature type="region of interest" description="Disordered" evidence="1">
    <location>
        <begin position="1"/>
        <end position="278"/>
    </location>
</feature>
<dbReference type="AlphaFoldDB" id="A0A0C2CWM6"/>
<feature type="region of interest" description="Disordered" evidence="1">
    <location>
        <begin position="345"/>
        <end position="391"/>
    </location>
</feature>
<reference evidence="2 3" key="1">
    <citation type="submission" date="2014-12" db="EMBL/GenBank/DDBJ databases">
        <title>Genome assembly of Enhygromyxa salina DSM 15201.</title>
        <authorList>
            <person name="Sharma G."/>
            <person name="Subramanian S."/>
        </authorList>
    </citation>
    <scope>NUCLEOTIDE SEQUENCE [LARGE SCALE GENOMIC DNA]</scope>
    <source>
        <strain evidence="2 3">DSM 15201</strain>
    </source>
</reference>
<accession>A0A0C2CWM6</accession>
<feature type="compositionally biased region" description="Basic and acidic residues" evidence="1">
    <location>
        <begin position="149"/>
        <end position="160"/>
    </location>
</feature>
<comment type="caution">
    <text evidence="2">The sequence shown here is derived from an EMBL/GenBank/DDBJ whole genome shotgun (WGS) entry which is preliminary data.</text>
</comment>